<proteinExistence type="predicted"/>
<evidence type="ECO:0000313" key="2">
    <source>
        <dbReference type="Proteomes" id="UP001620626"/>
    </source>
</evidence>
<keyword evidence="2" id="KW-1185">Reference proteome</keyword>
<dbReference type="EMBL" id="JBICBT010000285">
    <property type="protein sequence ID" value="KAL3118326.1"/>
    <property type="molecule type" value="Genomic_DNA"/>
</dbReference>
<comment type="caution">
    <text evidence="1">The sequence shown here is derived from an EMBL/GenBank/DDBJ whole genome shotgun (WGS) entry which is preliminary data.</text>
</comment>
<organism evidence="1 2">
    <name type="scientific">Heterodera trifolii</name>
    <dbReference type="NCBI Taxonomy" id="157864"/>
    <lineage>
        <taxon>Eukaryota</taxon>
        <taxon>Metazoa</taxon>
        <taxon>Ecdysozoa</taxon>
        <taxon>Nematoda</taxon>
        <taxon>Chromadorea</taxon>
        <taxon>Rhabditida</taxon>
        <taxon>Tylenchina</taxon>
        <taxon>Tylenchomorpha</taxon>
        <taxon>Tylenchoidea</taxon>
        <taxon>Heteroderidae</taxon>
        <taxon>Heteroderinae</taxon>
        <taxon>Heterodera</taxon>
    </lineage>
</organism>
<sequence>MSVPKPRRFTYFERLKSTFNVVHDQETKFLCDKLLSFFENCSSTSAAAASADTVDFTDTSMENAVGNFLKKHDDFVKQLLGKYVHFSERGEFDLFGIEETMKNKNRHNAMVKTVDQHCYQVLCLCALFCPVDMQKGVMDALFAYLCRIQPDRVFRPVDHALWTALLLLINPVKLKQQCDGSVEVFNNFMAVLRQPSKCDEPDNFCLKGTISLALGVAIKYARNSLGLGISHELDEIELVNDGIKNMAFEYMQAFIVKAPAFFEFPFSIDVVDSLIKNFICYFRDKLVEMCNLCEEELYSLLMQHDKTAQQQMADDGASMPWQNHHSHHHHYYSPSSPSKKAVPNFANLHFKTFLELIATLYERETEQIVRCSREFTDPNCEGLYDFVFRNRAISAKQILPKMCSKPTNVFLFKRLVSPVQICYRSIKGGGLVHPVTGKNPPTLEEFDPLNPGEWQLGAYGKILPRLPEGTRCGGLVMGKYGLYNPQVRALQEECYPKMLAGVPTERINRNQEITFQMCKWMVIVSVFISAHNFAMMLYGTKEKPLWPYTLFMEKSDGA</sequence>
<gene>
    <name evidence="1" type="ORF">niasHT_005529</name>
</gene>
<protein>
    <submittedName>
        <fullName evidence="1">Uncharacterized protein</fullName>
    </submittedName>
</protein>
<name>A0ABD2LSV9_9BILA</name>
<dbReference type="Proteomes" id="UP001620626">
    <property type="component" value="Unassembled WGS sequence"/>
</dbReference>
<evidence type="ECO:0000313" key="1">
    <source>
        <dbReference type="EMBL" id="KAL3118326.1"/>
    </source>
</evidence>
<reference evidence="1 2" key="1">
    <citation type="submission" date="2024-10" db="EMBL/GenBank/DDBJ databases">
        <authorList>
            <person name="Kim D."/>
        </authorList>
    </citation>
    <scope>NUCLEOTIDE SEQUENCE [LARGE SCALE GENOMIC DNA]</scope>
    <source>
        <strain evidence="1">BH-2024</strain>
    </source>
</reference>
<accession>A0ABD2LSV9</accession>
<dbReference type="AlphaFoldDB" id="A0ABD2LSV9"/>